<feature type="compositionally biased region" description="Low complexity" evidence="1">
    <location>
        <begin position="40"/>
        <end position="51"/>
    </location>
</feature>
<evidence type="ECO:0000313" key="3">
    <source>
        <dbReference type="Proteomes" id="UP001341840"/>
    </source>
</evidence>
<evidence type="ECO:0000313" key="2">
    <source>
        <dbReference type="EMBL" id="MED6128789.1"/>
    </source>
</evidence>
<evidence type="ECO:0008006" key="4">
    <source>
        <dbReference type="Google" id="ProtNLM"/>
    </source>
</evidence>
<dbReference type="Gene3D" id="3.40.395.10">
    <property type="entry name" value="Adenoviral Proteinase, Chain A"/>
    <property type="match status" value="1"/>
</dbReference>
<organism evidence="2 3">
    <name type="scientific">Stylosanthes scabra</name>
    <dbReference type="NCBI Taxonomy" id="79078"/>
    <lineage>
        <taxon>Eukaryota</taxon>
        <taxon>Viridiplantae</taxon>
        <taxon>Streptophyta</taxon>
        <taxon>Embryophyta</taxon>
        <taxon>Tracheophyta</taxon>
        <taxon>Spermatophyta</taxon>
        <taxon>Magnoliopsida</taxon>
        <taxon>eudicotyledons</taxon>
        <taxon>Gunneridae</taxon>
        <taxon>Pentapetalae</taxon>
        <taxon>rosids</taxon>
        <taxon>fabids</taxon>
        <taxon>Fabales</taxon>
        <taxon>Fabaceae</taxon>
        <taxon>Papilionoideae</taxon>
        <taxon>50 kb inversion clade</taxon>
        <taxon>dalbergioids sensu lato</taxon>
        <taxon>Dalbergieae</taxon>
        <taxon>Pterocarpus clade</taxon>
        <taxon>Stylosanthes</taxon>
    </lineage>
</organism>
<name>A0ABU6RXX7_9FABA</name>
<dbReference type="Proteomes" id="UP001341840">
    <property type="component" value="Unassembled WGS sequence"/>
</dbReference>
<reference evidence="2 3" key="1">
    <citation type="journal article" date="2023" name="Plants (Basel)">
        <title>Bridging the Gap: Combining Genomics and Transcriptomics Approaches to Understand Stylosanthes scabra, an Orphan Legume from the Brazilian Caatinga.</title>
        <authorList>
            <person name="Ferreira-Neto J.R.C."/>
            <person name="da Silva M.D."/>
            <person name="Binneck E."/>
            <person name="de Melo N.F."/>
            <person name="da Silva R.H."/>
            <person name="de Melo A.L.T.M."/>
            <person name="Pandolfi V."/>
            <person name="Bustamante F.O."/>
            <person name="Brasileiro-Vidal A.C."/>
            <person name="Benko-Iseppon A.M."/>
        </authorList>
    </citation>
    <scope>NUCLEOTIDE SEQUENCE [LARGE SCALE GENOMIC DNA]</scope>
    <source>
        <tissue evidence="2">Leaves</tissue>
    </source>
</reference>
<feature type="region of interest" description="Disordered" evidence="1">
    <location>
        <begin position="1"/>
        <end position="51"/>
    </location>
</feature>
<keyword evidence="3" id="KW-1185">Reference proteome</keyword>
<protein>
    <recommendedName>
        <fullName evidence="4">Ubiquitin-like protease family profile domain-containing protein</fullName>
    </recommendedName>
</protein>
<dbReference type="SUPFAM" id="SSF54001">
    <property type="entry name" value="Cysteine proteinases"/>
    <property type="match status" value="1"/>
</dbReference>
<sequence>MGRELPPESQPDPSVPYFSFGPEFKRPFGTKEQPPKTSAEEPPQLETPQPTQMIKNDLEERVANWATMAKRDNDFDTIFKLRGHRFLEAMRCQFMSMAPGLYIDIQVVSLMCHVLNAEENERFEKLVYCVPPEILWMYVLDVAQMEIFVLDSKNIVSPSDERTTLNQFASNILDQMLRWAGAPSMFKKGSHSLLPKYINIPGQPNEFDCAVFVMKWMELIDPTILAGCCNDNTAYNIEEWTGPMLKEFRKKIVTKIILSKENSLRAEAIKAANDMRVMRPGATLRSPYVHISTPDLPSK</sequence>
<proteinExistence type="predicted"/>
<dbReference type="EMBL" id="JASCZI010033159">
    <property type="protein sequence ID" value="MED6128789.1"/>
    <property type="molecule type" value="Genomic_DNA"/>
</dbReference>
<dbReference type="InterPro" id="IPR038765">
    <property type="entry name" value="Papain-like_cys_pep_sf"/>
</dbReference>
<accession>A0ABU6RXX7</accession>
<evidence type="ECO:0000256" key="1">
    <source>
        <dbReference type="SAM" id="MobiDB-lite"/>
    </source>
</evidence>
<gene>
    <name evidence="2" type="ORF">PIB30_101326</name>
</gene>
<comment type="caution">
    <text evidence="2">The sequence shown here is derived from an EMBL/GenBank/DDBJ whole genome shotgun (WGS) entry which is preliminary data.</text>
</comment>